<comment type="caution">
    <text evidence="1">The sequence shown here is derived from an EMBL/GenBank/DDBJ whole genome shotgun (WGS) entry which is preliminary data.</text>
</comment>
<evidence type="ECO:0000313" key="2">
    <source>
        <dbReference type="Proteomes" id="UP000499080"/>
    </source>
</evidence>
<dbReference type="AlphaFoldDB" id="A0A4Y2EMF1"/>
<keyword evidence="2" id="KW-1185">Reference proteome</keyword>
<dbReference type="Proteomes" id="UP000499080">
    <property type="component" value="Unassembled WGS sequence"/>
</dbReference>
<evidence type="ECO:0000313" key="1">
    <source>
        <dbReference type="EMBL" id="GBM29014.1"/>
    </source>
</evidence>
<dbReference type="EMBL" id="BGPR01000625">
    <property type="protein sequence ID" value="GBM29014.1"/>
    <property type="molecule type" value="Genomic_DNA"/>
</dbReference>
<accession>A0A4Y2EMF1</accession>
<reference evidence="1 2" key="1">
    <citation type="journal article" date="2019" name="Sci. Rep.">
        <title>Orb-weaving spider Araneus ventricosus genome elucidates the spidroin gene catalogue.</title>
        <authorList>
            <person name="Kono N."/>
            <person name="Nakamura H."/>
            <person name="Ohtoshi R."/>
            <person name="Moran D.A.P."/>
            <person name="Shinohara A."/>
            <person name="Yoshida Y."/>
            <person name="Fujiwara M."/>
            <person name="Mori M."/>
            <person name="Tomita M."/>
            <person name="Arakawa K."/>
        </authorList>
    </citation>
    <scope>NUCLEOTIDE SEQUENCE [LARGE SCALE GENOMIC DNA]</scope>
</reference>
<name>A0A4Y2EMF1_ARAVE</name>
<proteinExistence type="predicted"/>
<organism evidence="1 2">
    <name type="scientific">Araneus ventricosus</name>
    <name type="common">Orbweaver spider</name>
    <name type="synonym">Epeira ventricosa</name>
    <dbReference type="NCBI Taxonomy" id="182803"/>
    <lineage>
        <taxon>Eukaryota</taxon>
        <taxon>Metazoa</taxon>
        <taxon>Ecdysozoa</taxon>
        <taxon>Arthropoda</taxon>
        <taxon>Chelicerata</taxon>
        <taxon>Arachnida</taxon>
        <taxon>Araneae</taxon>
        <taxon>Araneomorphae</taxon>
        <taxon>Entelegynae</taxon>
        <taxon>Araneoidea</taxon>
        <taxon>Araneidae</taxon>
        <taxon>Araneus</taxon>
    </lineage>
</organism>
<protein>
    <submittedName>
        <fullName evidence="1">Uncharacterized protein</fullName>
    </submittedName>
</protein>
<sequence length="104" mass="11639">MPHTLTLQAREGLEDCPENSMLPSAPQEVVARSEIGGLWRPIHVCSSKCEIVQINYSILESFQFCYHSEPPFPLTPYFLLAESFILGLCHLCAAKGTHFESVVM</sequence>
<gene>
    <name evidence="1" type="ORF">AVEN_66418_1</name>
</gene>